<dbReference type="OrthoDB" id="10017160at2759"/>
<dbReference type="AlphaFoldDB" id="A0A4C1SEC9"/>
<evidence type="ECO:0000313" key="1">
    <source>
        <dbReference type="EMBL" id="GBO99460.1"/>
    </source>
</evidence>
<keyword evidence="2" id="KW-1185">Reference proteome</keyword>
<name>A0A4C1SEC9_EUMVA</name>
<dbReference type="Proteomes" id="UP000299102">
    <property type="component" value="Unassembled WGS sequence"/>
</dbReference>
<sequence>MGRDEDQLYLSRASLGFELLLAMKHHTRELFITGLQFKRGRVNLGDEFDDHRSSTAVNNKDIDAVRCIIETDRYVTWHEICASLSIGMS</sequence>
<accession>A0A4C1SEC9</accession>
<reference evidence="1 2" key="1">
    <citation type="journal article" date="2019" name="Commun. Biol.">
        <title>The bagworm genome reveals a unique fibroin gene that provides high tensile strength.</title>
        <authorList>
            <person name="Kono N."/>
            <person name="Nakamura H."/>
            <person name="Ohtoshi R."/>
            <person name="Tomita M."/>
            <person name="Numata K."/>
            <person name="Arakawa K."/>
        </authorList>
    </citation>
    <scope>NUCLEOTIDE SEQUENCE [LARGE SCALE GENOMIC DNA]</scope>
</reference>
<comment type="caution">
    <text evidence="1">The sequence shown here is derived from an EMBL/GenBank/DDBJ whole genome shotgun (WGS) entry which is preliminary data.</text>
</comment>
<dbReference type="EMBL" id="BGZK01000003">
    <property type="protein sequence ID" value="GBO99460.1"/>
    <property type="molecule type" value="Genomic_DNA"/>
</dbReference>
<organism evidence="1 2">
    <name type="scientific">Eumeta variegata</name>
    <name type="common">Bagworm moth</name>
    <name type="synonym">Eumeta japonica</name>
    <dbReference type="NCBI Taxonomy" id="151549"/>
    <lineage>
        <taxon>Eukaryota</taxon>
        <taxon>Metazoa</taxon>
        <taxon>Ecdysozoa</taxon>
        <taxon>Arthropoda</taxon>
        <taxon>Hexapoda</taxon>
        <taxon>Insecta</taxon>
        <taxon>Pterygota</taxon>
        <taxon>Neoptera</taxon>
        <taxon>Endopterygota</taxon>
        <taxon>Lepidoptera</taxon>
        <taxon>Glossata</taxon>
        <taxon>Ditrysia</taxon>
        <taxon>Tineoidea</taxon>
        <taxon>Psychidae</taxon>
        <taxon>Oiketicinae</taxon>
        <taxon>Eumeta</taxon>
    </lineage>
</organism>
<evidence type="ECO:0000313" key="2">
    <source>
        <dbReference type="Proteomes" id="UP000299102"/>
    </source>
</evidence>
<protein>
    <submittedName>
        <fullName evidence="1">Uncharacterized protein</fullName>
    </submittedName>
</protein>
<proteinExistence type="predicted"/>
<gene>
    <name evidence="1" type="ORF">EVAR_654_1</name>
</gene>